<dbReference type="AlphaFoldDB" id="A0A8S8X8U0"/>
<sequence length="122" mass="13115">MKRAALLLLPAAASLLAASVQPAAAGPYVTTRWSRYSGPPEGCMHAARRTLEARRLPIEKMSPVSVAGGEFGYTISIRCDAPGYAFIVLAFSDNAPPPARERFADDVRHELERHFGGGGGRY</sequence>
<name>A0A8S8X8U0_9PROT</name>
<comment type="caution">
    <text evidence="2">The sequence shown here is derived from an EMBL/GenBank/DDBJ whole genome shotgun (WGS) entry which is preliminary data.</text>
</comment>
<dbReference type="EMBL" id="BOPV01000001">
    <property type="protein sequence ID" value="GIL38281.1"/>
    <property type="molecule type" value="Genomic_DNA"/>
</dbReference>
<evidence type="ECO:0000313" key="2">
    <source>
        <dbReference type="EMBL" id="GIL38281.1"/>
    </source>
</evidence>
<keyword evidence="3" id="KW-1185">Reference proteome</keyword>
<reference evidence="2" key="1">
    <citation type="submission" date="2021-02" db="EMBL/GenBank/DDBJ databases">
        <title>Genome sequence of Rhodospirillales sp. strain TMPK1 isolated from soil.</title>
        <authorList>
            <person name="Nakai R."/>
            <person name="Kusada H."/>
            <person name="Tamaki H."/>
        </authorList>
    </citation>
    <scope>NUCLEOTIDE SEQUENCE</scope>
    <source>
        <strain evidence="2">TMPK1</strain>
    </source>
</reference>
<feature type="signal peptide" evidence="1">
    <location>
        <begin position="1"/>
        <end position="25"/>
    </location>
</feature>
<accession>A0A8S8X8U0</accession>
<keyword evidence="1" id="KW-0732">Signal</keyword>
<evidence type="ECO:0000313" key="3">
    <source>
        <dbReference type="Proteomes" id="UP000681075"/>
    </source>
</evidence>
<organism evidence="2 3">
    <name type="scientific">Roseiterribacter gracilis</name>
    <dbReference type="NCBI Taxonomy" id="2812848"/>
    <lineage>
        <taxon>Bacteria</taxon>
        <taxon>Pseudomonadati</taxon>
        <taxon>Pseudomonadota</taxon>
        <taxon>Alphaproteobacteria</taxon>
        <taxon>Rhodospirillales</taxon>
        <taxon>Roseiterribacteraceae</taxon>
        <taxon>Roseiterribacter</taxon>
    </lineage>
</organism>
<proteinExistence type="predicted"/>
<dbReference type="Proteomes" id="UP000681075">
    <property type="component" value="Unassembled WGS sequence"/>
</dbReference>
<protein>
    <submittedName>
        <fullName evidence="2">Uncharacterized protein</fullName>
    </submittedName>
</protein>
<feature type="chain" id="PRO_5035745324" evidence="1">
    <location>
        <begin position="26"/>
        <end position="122"/>
    </location>
</feature>
<evidence type="ECO:0000256" key="1">
    <source>
        <dbReference type="SAM" id="SignalP"/>
    </source>
</evidence>
<dbReference type="RefSeq" id="WP_420241254.1">
    <property type="nucleotide sequence ID" value="NZ_BOPV01000001.1"/>
</dbReference>
<gene>
    <name evidence="2" type="ORF">TMPK1_05180</name>
</gene>